<evidence type="ECO:0000256" key="7">
    <source>
        <dbReference type="NCBIfam" id="TIGR00856"/>
    </source>
</evidence>
<feature type="binding site" evidence="6">
    <location>
        <position position="217"/>
    </location>
    <ligand>
        <name>substrate</name>
    </ligand>
</feature>
<dbReference type="GO" id="GO:0008270">
    <property type="term" value="F:zinc ion binding"/>
    <property type="evidence" value="ECO:0007669"/>
    <property type="project" value="UniProtKB-UniRule"/>
</dbReference>
<comment type="similarity">
    <text evidence="6">Belongs to the metallo-dependent hydrolases superfamily. DHOase family. Class II DHOase subfamily.</text>
</comment>
<feature type="binding site" evidence="6">
    <location>
        <position position="134"/>
    </location>
    <ligand>
        <name>substrate</name>
    </ligand>
</feature>
<accession>A0A934IGY8</accession>
<dbReference type="EC" id="3.5.2.3" evidence="6 7"/>
<sequence>MSDQITLRRPDDFHLHLRDGAILEAVAGASTDFARAIVMPNLVPPLTTAAMVADYRARIEEALPEGARFEPLMTLYLCDDTSPEEIDAAANVCTAAKLYPAHATTNSASGVNDIEALTPVLERMAERGLLLLIHGEVTDHAVDIFDREAVFLERVLDPLRRRVPELKVVLEHVSSRTGIDYVMAGGENLAGTITAHHLVIDRNDLLAGGIRPHNYCLPVVKRAEDREALVAAATSDHPRVFFGSDSAPHTDPKKLGPCGAAGCFTAPVSLPILAEVFERAGVLDKLEGFVAEKGAAYYGLGANEGTVSLVRTDPYQLPPIATPDGPIAMFDPGFALTWRVA</sequence>
<dbReference type="RefSeq" id="WP_198882140.1">
    <property type="nucleotide sequence ID" value="NZ_JAEKJA010000007.1"/>
</dbReference>
<dbReference type="GO" id="GO:0044205">
    <property type="term" value="P:'de novo' UMP biosynthetic process"/>
    <property type="evidence" value="ECO:0007669"/>
    <property type="project" value="UniProtKB-UniRule"/>
</dbReference>
<dbReference type="EMBL" id="JAEKJA010000007">
    <property type="protein sequence ID" value="MBJ3776268.1"/>
    <property type="molecule type" value="Genomic_DNA"/>
</dbReference>
<dbReference type="PROSITE" id="PS00482">
    <property type="entry name" value="DIHYDROOROTASE_1"/>
    <property type="match status" value="1"/>
</dbReference>
<dbReference type="GO" id="GO:0005737">
    <property type="term" value="C:cytoplasm"/>
    <property type="evidence" value="ECO:0007669"/>
    <property type="project" value="TreeGrafter"/>
</dbReference>
<feature type="modified residue" description="N6-carboxylysine" evidence="6">
    <location>
        <position position="97"/>
    </location>
</feature>
<feature type="binding site" evidence="6">
    <location>
        <position position="14"/>
    </location>
    <ligand>
        <name>Zn(2+)</name>
        <dbReference type="ChEBI" id="CHEBI:29105"/>
        <label>1</label>
    </ligand>
</feature>
<name>A0A934IGY8_9HYPH</name>
<feature type="binding site" description="via carbamate group" evidence="6">
    <location>
        <position position="97"/>
    </location>
    <ligand>
        <name>Zn(2+)</name>
        <dbReference type="ChEBI" id="CHEBI:29105"/>
        <label>2</label>
    </ligand>
</feature>
<comment type="subunit">
    <text evidence="6">Homodimer.</text>
</comment>
<evidence type="ECO:0000256" key="1">
    <source>
        <dbReference type="ARBA" id="ARBA00002368"/>
    </source>
</evidence>
<feature type="binding site" evidence="6">
    <location>
        <position position="245"/>
    </location>
    <ligand>
        <name>Zn(2+)</name>
        <dbReference type="ChEBI" id="CHEBI:29105"/>
        <label>1</label>
    </ligand>
</feature>
<dbReference type="InterPro" id="IPR004721">
    <property type="entry name" value="DHOdimr"/>
</dbReference>
<dbReference type="Gene3D" id="3.20.20.140">
    <property type="entry name" value="Metal-dependent hydrolases"/>
    <property type="match status" value="1"/>
</dbReference>
<dbReference type="HAMAP" id="MF_00219">
    <property type="entry name" value="PyrC_classII"/>
    <property type="match status" value="1"/>
</dbReference>
<dbReference type="Proteomes" id="UP000609531">
    <property type="component" value="Unassembled WGS sequence"/>
</dbReference>
<gene>
    <name evidence="6 8" type="primary">pyrC</name>
    <name evidence="8" type="ORF">JCR33_11245</name>
</gene>
<dbReference type="InterPro" id="IPR002195">
    <property type="entry name" value="Dihydroorotase_CS"/>
</dbReference>
<dbReference type="PROSITE" id="PS00483">
    <property type="entry name" value="DIHYDROOROTASE_2"/>
    <property type="match status" value="1"/>
</dbReference>
<dbReference type="NCBIfam" id="TIGR00856">
    <property type="entry name" value="pyrC_dimer"/>
    <property type="match status" value="1"/>
</dbReference>
<comment type="function">
    <text evidence="1 6">Catalyzes the reversible cyclization of carbamoyl aspartate to dihydroorotate.</text>
</comment>
<comment type="caution">
    <text evidence="8">The sequence shown here is derived from an EMBL/GenBank/DDBJ whole genome shotgun (WGS) entry which is preliminary data.</text>
</comment>
<dbReference type="InterPro" id="IPR032466">
    <property type="entry name" value="Metal_Hydrolase"/>
</dbReference>
<evidence type="ECO:0000313" key="8">
    <source>
        <dbReference type="EMBL" id="MBJ3776268.1"/>
    </source>
</evidence>
<feature type="binding site" description="via carbamate group" evidence="6">
    <location>
        <position position="97"/>
    </location>
    <ligand>
        <name>Zn(2+)</name>
        <dbReference type="ChEBI" id="CHEBI:29105"/>
        <label>1</label>
    </ligand>
</feature>
<evidence type="ECO:0000256" key="4">
    <source>
        <dbReference type="ARBA" id="ARBA00022833"/>
    </source>
</evidence>
<feature type="binding site" evidence="6">
    <location>
        <position position="249"/>
    </location>
    <ligand>
        <name>substrate</name>
    </ligand>
</feature>
<keyword evidence="2 6" id="KW-0479">Metal-binding</keyword>
<feature type="binding site" evidence="6">
    <location>
        <position position="16"/>
    </location>
    <ligand>
        <name>Zn(2+)</name>
        <dbReference type="ChEBI" id="CHEBI:29105"/>
        <label>1</label>
    </ligand>
</feature>
<protein>
    <recommendedName>
        <fullName evidence="6 7">Dihydroorotase</fullName>
        <shortName evidence="6">DHOase</shortName>
        <ecNumber evidence="6 7">3.5.2.3</ecNumber>
    </recommendedName>
</protein>
<feature type="binding site" evidence="6">
    <location>
        <position position="261"/>
    </location>
    <ligand>
        <name>substrate</name>
    </ligand>
</feature>
<keyword evidence="9" id="KW-1185">Reference proteome</keyword>
<feature type="binding site" evidence="6">
    <location>
        <begin position="16"/>
        <end position="18"/>
    </location>
    <ligand>
        <name>substrate</name>
    </ligand>
</feature>
<dbReference type="GO" id="GO:0006207">
    <property type="term" value="P:'de novo' pyrimidine nucleobase biosynthetic process"/>
    <property type="evidence" value="ECO:0007669"/>
    <property type="project" value="TreeGrafter"/>
</dbReference>
<comment type="pathway">
    <text evidence="6">Pyrimidine metabolism; UMP biosynthesis via de novo pathway; (S)-dihydroorotate from bicarbonate: step 3/3.</text>
</comment>
<evidence type="ECO:0000256" key="5">
    <source>
        <dbReference type="ARBA" id="ARBA00022975"/>
    </source>
</evidence>
<evidence type="ECO:0000256" key="3">
    <source>
        <dbReference type="ARBA" id="ARBA00022801"/>
    </source>
</evidence>
<dbReference type="GO" id="GO:0004151">
    <property type="term" value="F:dihydroorotase activity"/>
    <property type="evidence" value="ECO:0007669"/>
    <property type="project" value="UniProtKB-UniRule"/>
</dbReference>
<evidence type="ECO:0000256" key="2">
    <source>
        <dbReference type="ARBA" id="ARBA00022723"/>
    </source>
</evidence>
<evidence type="ECO:0000256" key="6">
    <source>
        <dbReference type="HAMAP-Rule" id="MF_00219"/>
    </source>
</evidence>
<dbReference type="PANTHER" id="PTHR43137">
    <property type="entry name" value="DIHYDROOROTASE"/>
    <property type="match status" value="1"/>
</dbReference>
<dbReference type="SUPFAM" id="SSF51556">
    <property type="entry name" value="Metallo-dependent hydrolases"/>
    <property type="match status" value="1"/>
</dbReference>
<proteinExistence type="inferred from homology"/>
<evidence type="ECO:0000313" key="9">
    <source>
        <dbReference type="Proteomes" id="UP000609531"/>
    </source>
</evidence>
<organism evidence="8 9">
    <name type="scientific">Acuticoccus mangrovi</name>
    <dbReference type="NCBI Taxonomy" id="2796142"/>
    <lineage>
        <taxon>Bacteria</taxon>
        <taxon>Pseudomonadati</taxon>
        <taxon>Pseudomonadota</taxon>
        <taxon>Alphaproteobacteria</taxon>
        <taxon>Hyphomicrobiales</taxon>
        <taxon>Amorphaceae</taxon>
        <taxon>Acuticoccus</taxon>
    </lineage>
</organism>
<keyword evidence="4 6" id="KW-0862">Zinc</keyword>
<dbReference type="AlphaFoldDB" id="A0A934IGY8"/>
<reference evidence="8" key="1">
    <citation type="submission" date="2020-12" db="EMBL/GenBank/DDBJ databases">
        <title>Bacterial taxonomy.</title>
        <authorList>
            <person name="Pan X."/>
        </authorList>
    </citation>
    <scope>NUCLEOTIDE SEQUENCE</scope>
    <source>
        <strain evidence="8">B2012</strain>
    </source>
</reference>
<comment type="catalytic activity">
    <reaction evidence="6">
        <text>(S)-dihydroorotate + H2O = N-carbamoyl-L-aspartate + H(+)</text>
        <dbReference type="Rhea" id="RHEA:24296"/>
        <dbReference type="ChEBI" id="CHEBI:15377"/>
        <dbReference type="ChEBI" id="CHEBI:15378"/>
        <dbReference type="ChEBI" id="CHEBI:30864"/>
        <dbReference type="ChEBI" id="CHEBI:32814"/>
        <dbReference type="EC" id="3.5.2.3"/>
    </reaction>
</comment>
<feature type="active site" evidence="6">
    <location>
        <position position="245"/>
    </location>
</feature>
<dbReference type="PANTHER" id="PTHR43137:SF1">
    <property type="entry name" value="DIHYDROOROTASE"/>
    <property type="match status" value="1"/>
</dbReference>
<keyword evidence="5 6" id="KW-0665">Pyrimidine biosynthesis</keyword>
<feature type="binding site" evidence="6">
    <location>
        <position position="41"/>
    </location>
    <ligand>
        <name>substrate</name>
    </ligand>
</feature>
<keyword evidence="3 6" id="KW-0378">Hydrolase</keyword>
<dbReference type="PIRSF" id="PIRSF001237">
    <property type="entry name" value="DHOdimr"/>
    <property type="match status" value="1"/>
</dbReference>
<comment type="cofactor">
    <cofactor evidence="6">
        <name>Zn(2+)</name>
        <dbReference type="ChEBI" id="CHEBI:29105"/>
    </cofactor>
    <text evidence="6">Binds 2 Zn(2+) ions per subunit.</text>
</comment>
<dbReference type="CDD" id="cd01294">
    <property type="entry name" value="DHOase"/>
    <property type="match status" value="1"/>
</dbReference>
<feature type="binding site" evidence="6">
    <location>
        <position position="172"/>
    </location>
    <ligand>
        <name>Zn(2+)</name>
        <dbReference type="ChEBI" id="CHEBI:29105"/>
        <label>2</label>
    </ligand>
</feature>
<feature type="binding site" evidence="6">
    <location>
        <position position="134"/>
    </location>
    <ligand>
        <name>Zn(2+)</name>
        <dbReference type="ChEBI" id="CHEBI:29105"/>
        <label>2</label>
    </ligand>
</feature>